<accession>A0A060WN35</accession>
<evidence type="ECO:0000256" key="3">
    <source>
        <dbReference type="SAM" id="MobiDB-lite"/>
    </source>
</evidence>
<proteinExistence type="predicted"/>
<feature type="region of interest" description="Disordered" evidence="3">
    <location>
        <begin position="226"/>
        <end position="282"/>
    </location>
</feature>
<organism evidence="4 5">
    <name type="scientific">Oncorhynchus mykiss</name>
    <name type="common">Rainbow trout</name>
    <name type="synonym">Salmo gairdneri</name>
    <dbReference type="NCBI Taxonomy" id="8022"/>
    <lineage>
        <taxon>Eukaryota</taxon>
        <taxon>Metazoa</taxon>
        <taxon>Chordata</taxon>
        <taxon>Craniata</taxon>
        <taxon>Vertebrata</taxon>
        <taxon>Euteleostomi</taxon>
        <taxon>Actinopterygii</taxon>
        <taxon>Neopterygii</taxon>
        <taxon>Teleostei</taxon>
        <taxon>Protacanthopterygii</taxon>
        <taxon>Salmoniformes</taxon>
        <taxon>Salmonidae</taxon>
        <taxon>Salmoninae</taxon>
        <taxon>Oncorhynchus</taxon>
    </lineage>
</organism>
<feature type="region of interest" description="Disordered" evidence="3">
    <location>
        <begin position="78"/>
        <end position="104"/>
    </location>
</feature>
<evidence type="ECO:0000313" key="4">
    <source>
        <dbReference type="EMBL" id="CDQ66489.1"/>
    </source>
</evidence>
<dbReference type="PANTHER" id="PTHR23348">
    <property type="entry name" value="PERIAXIN/AHNAK"/>
    <property type="match status" value="1"/>
</dbReference>
<feature type="region of interest" description="Disordered" evidence="3">
    <location>
        <begin position="686"/>
        <end position="708"/>
    </location>
</feature>
<feature type="compositionally biased region" description="Polar residues" evidence="3">
    <location>
        <begin position="650"/>
        <end position="667"/>
    </location>
</feature>
<name>A0A060WN35_ONCMY</name>
<dbReference type="STRING" id="8022.A0A060WN35"/>
<dbReference type="AlphaFoldDB" id="A0A060WN35"/>
<sequence length="741" mass="80370">MPTFKMPDLGFSGPKIKGPDLNLSAPKIKGGISPPDLDLPYVDLKGPKLDLNAPDVNFNMPSGKVKVPTLKKPKVDLNAPDLDINGPSGKLKMPKVGLSGKMPKSTKLNFKAPKIKGGIGSPDLNFPDADLKAPKLDVNTPDLDINAPSGKLKMPKFKMPKFRGLKRPDVDIDGDLEGPDIDINTPTANLKGPKTGLKMPDLKMPDFRLSGPNVVYDLPNTDLSAPKLKGGISPPDLRLPKGHIRGPKLDLNAPDMPSGRFRVPTIERPNDSIKAPDLDINTPSFKMPKMPKFVLSSPKRPDHDISADIGFKLSKMKGGIGSRHLDLPTVDLEAPKIDVDTPDMNIDSPSGKFKMPHLKMPKFGLSGLKGPDPGIDGDIDGPDLSLSAPKVNTGIGSPDLDINVPSGNLKSPQADLNLPDSDIAIQSEKFKLPSFKLPQFGSPNLRAGTHMDFMKTNYISPPKVKVNLKAPDLKVSHPDVSLSLPKADTRSPEYKVSSHGKRRSDIPGGTHIKVQAEDIDTEVTLPHTDRKSRKVKGRASYPIADIDLPKVEYEASGLELRGSDLNDPTGKLKMPKSKTSKLGSHTIPDLDIDSSPASINASVPKLPPPRYGVEVSQPDLNLSRTDLKGNKHHRKAPAGETGRTKRSPKQSEIGTSMPNFTHGSNPKMSEDQEGYLVTVFPKHLKGDVPDRTGSLKNHHKEESNRRSHTLRSLDFSASNVDLEVPEDENLKGSTFWLSKLI</sequence>
<dbReference type="GO" id="GO:0005634">
    <property type="term" value="C:nucleus"/>
    <property type="evidence" value="ECO:0007669"/>
    <property type="project" value="UniProtKB-SubCell"/>
</dbReference>
<dbReference type="PANTHER" id="PTHR23348:SF41">
    <property type="entry name" value="NEUROBLAST DIFFERENTIATION-ASSOCIATED PROTEIN AHNAK"/>
    <property type="match status" value="1"/>
</dbReference>
<protein>
    <submittedName>
        <fullName evidence="4">Uncharacterized protein</fullName>
    </submittedName>
</protein>
<dbReference type="InterPro" id="IPR052082">
    <property type="entry name" value="Myelin_sheath_structural"/>
</dbReference>
<reference evidence="4" key="1">
    <citation type="journal article" date="2014" name="Nat. Commun.">
        <title>The rainbow trout genome provides novel insights into evolution after whole-genome duplication in vertebrates.</title>
        <authorList>
            <person name="Berthelot C."/>
            <person name="Brunet F."/>
            <person name="Chalopin D."/>
            <person name="Juanchich A."/>
            <person name="Bernard M."/>
            <person name="Noel B."/>
            <person name="Bento P."/>
            <person name="Da Silva C."/>
            <person name="Labadie K."/>
            <person name="Alberti A."/>
            <person name="Aury J.M."/>
            <person name="Louis A."/>
            <person name="Dehais P."/>
            <person name="Bardou P."/>
            <person name="Montfort J."/>
            <person name="Klopp C."/>
            <person name="Cabau C."/>
            <person name="Gaspin C."/>
            <person name="Thorgaard G.H."/>
            <person name="Boussaha M."/>
            <person name="Quillet E."/>
            <person name="Guyomard R."/>
            <person name="Galiana D."/>
            <person name="Bobe J."/>
            <person name="Volff J.N."/>
            <person name="Genet C."/>
            <person name="Wincker P."/>
            <person name="Jaillon O."/>
            <person name="Roest Crollius H."/>
            <person name="Guiguen Y."/>
        </authorList>
    </citation>
    <scope>NUCLEOTIDE SEQUENCE [LARGE SCALE GENOMIC DNA]</scope>
</reference>
<gene>
    <name evidence="4" type="ORF">GSONMT00075449001</name>
</gene>
<dbReference type="Proteomes" id="UP000193380">
    <property type="component" value="Unassembled WGS sequence"/>
</dbReference>
<evidence type="ECO:0000256" key="2">
    <source>
        <dbReference type="ARBA" id="ARBA00023242"/>
    </source>
</evidence>
<reference evidence="4" key="2">
    <citation type="submission" date="2014-03" db="EMBL/GenBank/DDBJ databases">
        <authorList>
            <person name="Genoscope - CEA"/>
        </authorList>
    </citation>
    <scope>NUCLEOTIDE SEQUENCE</scope>
</reference>
<dbReference type="PaxDb" id="8022-A0A060WN35"/>
<keyword evidence="2" id="KW-0539">Nucleus</keyword>
<evidence type="ECO:0000256" key="1">
    <source>
        <dbReference type="ARBA" id="ARBA00004123"/>
    </source>
</evidence>
<evidence type="ECO:0000313" key="5">
    <source>
        <dbReference type="Proteomes" id="UP000193380"/>
    </source>
</evidence>
<dbReference type="EMBL" id="FR904545">
    <property type="protein sequence ID" value="CDQ66489.1"/>
    <property type="molecule type" value="Genomic_DNA"/>
</dbReference>
<dbReference type="GO" id="GO:0005737">
    <property type="term" value="C:cytoplasm"/>
    <property type="evidence" value="ECO:0007669"/>
    <property type="project" value="TreeGrafter"/>
</dbReference>
<comment type="subcellular location">
    <subcellularLocation>
        <location evidence="1">Nucleus</location>
    </subcellularLocation>
</comment>
<feature type="region of interest" description="Disordered" evidence="3">
    <location>
        <begin position="560"/>
        <end position="669"/>
    </location>
</feature>
<dbReference type="GO" id="GO:0043484">
    <property type="term" value="P:regulation of RNA splicing"/>
    <property type="evidence" value="ECO:0007669"/>
    <property type="project" value="TreeGrafter"/>
</dbReference>
<feature type="region of interest" description="Disordered" evidence="3">
    <location>
        <begin position="481"/>
        <end position="509"/>
    </location>
</feature>
<feature type="compositionally biased region" description="Basic and acidic residues" evidence="3">
    <location>
        <begin position="268"/>
        <end position="277"/>
    </location>
</feature>